<dbReference type="EMBL" id="CP036267">
    <property type="protein sequence ID" value="QDT32610.1"/>
    <property type="molecule type" value="Genomic_DNA"/>
</dbReference>
<dbReference type="KEGG" id="tpol:Mal48_18570"/>
<protein>
    <submittedName>
        <fullName evidence="1">Protease synthase and sporulation protein PAI 2</fullName>
    </submittedName>
</protein>
<keyword evidence="1" id="KW-0378">Hydrolase</keyword>
<proteinExistence type="predicted"/>
<evidence type="ECO:0000313" key="2">
    <source>
        <dbReference type="Proteomes" id="UP000315724"/>
    </source>
</evidence>
<keyword evidence="1" id="KW-0645">Protease</keyword>
<evidence type="ECO:0000313" key="1">
    <source>
        <dbReference type="EMBL" id="QDT32610.1"/>
    </source>
</evidence>
<dbReference type="PANTHER" id="PTHR35802">
    <property type="entry name" value="PROTEASE SYNTHASE AND SPORULATION PROTEIN PAI 2"/>
    <property type="match status" value="1"/>
</dbReference>
<dbReference type="InterPro" id="IPR012349">
    <property type="entry name" value="Split_barrel_FMN-bd"/>
</dbReference>
<dbReference type="InterPro" id="IPR007396">
    <property type="entry name" value="TR_PAI2-type"/>
</dbReference>
<dbReference type="PANTHER" id="PTHR35802:SF1">
    <property type="entry name" value="PROTEASE SYNTHASE AND SPORULATION PROTEIN PAI 2"/>
    <property type="match status" value="1"/>
</dbReference>
<dbReference type="AlphaFoldDB" id="A0A517QLU8"/>
<dbReference type="OrthoDB" id="9794948at2"/>
<dbReference type="SUPFAM" id="SSF50475">
    <property type="entry name" value="FMN-binding split barrel"/>
    <property type="match status" value="1"/>
</dbReference>
<name>A0A517QLU8_9PLAN</name>
<dbReference type="Pfam" id="PF04299">
    <property type="entry name" value="FMN_bind_2"/>
    <property type="match status" value="1"/>
</dbReference>
<dbReference type="Gene3D" id="2.30.110.10">
    <property type="entry name" value="Electron Transport, Fmn-binding Protein, Chain A"/>
    <property type="match status" value="1"/>
</dbReference>
<organism evidence="1 2">
    <name type="scientific">Thalassoglobus polymorphus</name>
    <dbReference type="NCBI Taxonomy" id="2527994"/>
    <lineage>
        <taxon>Bacteria</taxon>
        <taxon>Pseudomonadati</taxon>
        <taxon>Planctomycetota</taxon>
        <taxon>Planctomycetia</taxon>
        <taxon>Planctomycetales</taxon>
        <taxon>Planctomycetaceae</taxon>
        <taxon>Thalassoglobus</taxon>
    </lineage>
</organism>
<reference evidence="1 2" key="1">
    <citation type="submission" date="2019-02" db="EMBL/GenBank/DDBJ databases">
        <title>Deep-cultivation of Planctomycetes and their phenomic and genomic characterization uncovers novel biology.</title>
        <authorList>
            <person name="Wiegand S."/>
            <person name="Jogler M."/>
            <person name="Boedeker C."/>
            <person name="Pinto D."/>
            <person name="Vollmers J."/>
            <person name="Rivas-Marin E."/>
            <person name="Kohn T."/>
            <person name="Peeters S.H."/>
            <person name="Heuer A."/>
            <person name="Rast P."/>
            <person name="Oberbeckmann S."/>
            <person name="Bunk B."/>
            <person name="Jeske O."/>
            <person name="Meyerdierks A."/>
            <person name="Storesund J.E."/>
            <person name="Kallscheuer N."/>
            <person name="Luecker S."/>
            <person name="Lage O.M."/>
            <person name="Pohl T."/>
            <person name="Merkel B.J."/>
            <person name="Hornburger P."/>
            <person name="Mueller R.-W."/>
            <person name="Bruemmer F."/>
            <person name="Labrenz M."/>
            <person name="Spormann A.M."/>
            <person name="Op den Camp H."/>
            <person name="Overmann J."/>
            <person name="Amann R."/>
            <person name="Jetten M.S.M."/>
            <person name="Mascher T."/>
            <person name="Medema M.H."/>
            <person name="Devos D.P."/>
            <person name="Kaster A.-K."/>
            <person name="Ovreas L."/>
            <person name="Rohde M."/>
            <person name="Galperin M.Y."/>
            <person name="Jogler C."/>
        </authorList>
    </citation>
    <scope>NUCLEOTIDE SEQUENCE [LARGE SCALE GENOMIC DNA]</scope>
    <source>
        <strain evidence="1 2">Mal48</strain>
    </source>
</reference>
<dbReference type="Proteomes" id="UP000315724">
    <property type="component" value="Chromosome"/>
</dbReference>
<dbReference type="GO" id="GO:0008233">
    <property type="term" value="F:peptidase activity"/>
    <property type="evidence" value="ECO:0007669"/>
    <property type="project" value="UniProtKB-KW"/>
</dbReference>
<dbReference type="GO" id="GO:0006508">
    <property type="term" value="P:proteolysis"/>
    <property type="evidence" value="ECO:0007669"/>
    <property type="project" value="UniProtKB-KW"/>
</dbReference>
<dbReference type="PIRSF" id="PIRSF010372">
    <property type="entry name" value="PaiB"/>
    <property type="match status" value="1"/>
</dbReference>
<accession>A0A517QLU8</accession>
<keyword evidence="2" id="KW-1185">Reference proteome</keyword>
<sequence>MYTPMSFAETDEKRIREFVRSHPFAQLTSFDGQEPVVSHLPLLLDQNAGDNGQLLGHLAKANSQWKHADGTTVLAVFSGPHAYVSSSWYETLKSVPTWNYTAVHVYGRLHVVDDAQRLEEIVEELVGLMEADQKKAWSMKDAGDDFISQLLRMVIGFTIDIERIEAKFKLSQNHSKERRQLVINALEERTDDDSQQIAALMRSQLDD</sequence>
<gene>
    <name evidence="1" type="primary">paiB</name>
    <name evidence="1" type="ORF">Mal48_18570</name>
</gene>